<comment type="similarity">
    <text evidence="2">Belongs to the UPF0719 family.</text>
</comment>
<keyword evidence="3" id="KW-1003">Cell membrane</keyword>
<comment type="caution">
    <text evidence="8">The sequence shown here is derived from an EMBL/GenBank/DDBJ whole genome shotgun (WGS) entry which is preliminary data.</text>
</comment>
<evidence type="ECO:0000313" key="9">
    <source>
        <dbReference type="Proteomes" id="UP001595556"/>
    </source>
</evidence>
<keyword evidence="5 7" id="KW-1133">Transmembrane helix</keyword>
<feature type="transmembrane region" description="Helical" evidence="7">
    <location>
        <begin position="45"/>
        <end position="65"/>
    </location>
</feature>
<accession>A0ABV7H1E2</accession>
<reference evidence="9" key="1">
    <citation type="journal article" date="2019" name="Int. J. Syst. Evol. Microbiol.">
        <title>The Global Catalogue of Microorganisms (GCM) 10K type strain sequencing project: providing services to taxonomists for standard genome sequencing and annotation.</title>
        <authorList>
            <consortium name="The Broad Institute Genomics Platform"/>
            <consortium name="The Broad Institute Genome Sequencing Center for Infectious Disease"/>
            <person name="Wu L."/>
            <person name="Ma J."/>
        </authorList>
    </citation>
    <scope>NUCLEOTIDE SEQUENCE [LARGE SCALE GENOMIC DNA]</scope>
    <source>
        <strain evidence="9">KCTC 52168</strain>
    </source>
</reference>
<evidence type="ECO:0000313" key="8">
    <source>
        <dbReference type="EMBL" id="MFC3147723.1"/>
    </source>
</evidence>
<dbReference type="Pfam" id="PF03994">
    <property type="entry name" value="DUF350"/>
    <property type="match status" value="1"/>
</dbReference>
<dbReference type="Proteomes" id="UP001595556">
    <property type="component" value="Unassembled WGS sequence"/>
</dbReference>
<proteinExistence type="inferred from homology"/>
<name>A0ABV7H1E2_9BURK</name>
<feature type="transmembrane region" description="Helical" evidence="7">
    <location>
        <begin position="12"/>
        <end position="33"/>
    </location>
</feature>
<sequence>MLLTSLQGLPSFLIHLGLALALTITFVIVYMQITPYPELKLIREGNPAAAASLSGATLGYVLPLASAIAHSVNWMDMLVWGGVAFVVQVLVYFLVRLMLPNLIHDIPAGRSAAGIYLGVCALAAGILNAASMTY</sequence>
<evidence type="ECO:0000256" key="2">
    <source>
        <dbReference type="ARBA" id="ARBA00005779"/>
    </source>
</evidence>
<evidence type="ECO:0000256" key="6">
    <source>
        <dbReference type="ARBA" id="ARBA00023136"/>
    </source>
</evidence>
<gene>
    <name evidence="8" type="ORF">ACFOEN_08725</name>
</gene>
<feature type="transmembrane region" description="Helical" evidence="7">
    <location>
        <begin position="77"/>
        <end position="99"/>
    </location>
</feature>
<evidence type="ECO:0000256" key="5">
    <source>
        <dbReference type="ARBA" id="ARBA00022989"/>
    </source>
</evidence>
<evidence type="ECO:0000256" key="3">
    <source>
        <dbReference type="ARBA" id="ARBA00022475"/>
    </source>
</evidence>
<dbReference type="RefSeq" id="WP_377303047.1">
    <property type="nucleotide sequence ID" value="NZ_CP180191.1"/>
</dbReference>
<evidence type="ECO:0000256" key="1">
    <source>
        <dbReference type="ARBA" id="ARBA00004651"/>
    </source>
</evidence>
<evidence type="ECO:0000256" key="7">
    <source>
        <dbReference type="SAM" id="Phobius"/>
    </source>
</evidence>
<organism evidence="8 9">
    <name type="scientific">Piscinibacterium candidicorallinum</name>
    <dbReference type="NCBI Taxonomy" id="1793872"/>
    <lineage>
        <taxon>Bacteria</taxon>
        <taxon>Pseudomonadati</taxon>
        <taxon>Pseudomonadota</taxon>
        <taxon>Betaproteobacteria</taxon>
        <taxon>Burkholderiales</taxon>
        <taxon>Piscinibacterium</taxon>
    </lineage>
</organism>
<feature type="transmembrane region" description="Helical" evidence="7">
    <location>
        <begin position="111"/>
        <end position="130"/>
    </location>
</feature>
<keyword evidence="6 7" id="KW-0472">Membrane</keyword>
<keyword evidence="9" id="KW-1185">Reference proteome</keyword>
<dbReference type="EMBL" id="JBHRTI010000004">
    <property type="protein sequence ID" value="MFC3147723.1"/>
    <property type="molecule type" value="Genomic_DNA"/>
</dbReference>
<evidence type="ECO:0000256" key="4">
    <source>
        <dbReference type="ARBA" id="ARBA00022692"/>
    </source>
</evidence>
<comment type="subcellular location">
    <subcellularLocation>
        <location evidence="1">Cell membrane</location>
        <topology evidence="1">Multi-pass membrane protein</topology>
    </subcellularLocation>
</comment>
<dbReference type="PANTHER" id="PTHR40043:SF1">
    <property type="entry name" value="UPF0719 INNER MEMBRANE PROTEIN YJFL"/>
    <property type="match status" value="1"/>
</dbReference>
<keyword evidence="4 7" id="KW-0812">Transmembrane</keyword>
<protein>
    <submittedName>
        <fullName evidence="8">DUF350 domain-containing protein</fullName>
    </submittedName>
</protein>
<dbReference type="InterPro" id="IPR007140">
    <property type="entry name" value="DUF350"/>
</dbReference>
<dbReference type="PANTHER" id="PTHR40043">
    <property type="entry name" value="UPF0719 INNER MEMBRANE PROTEIN YJFL"/>
    <property type="match status" value="1"/>
</dbReference>